<keyword evidence="4" id="KW-0479">Metal-binding</keyword>
<accession>A0A4W3K3N2</accession>
<sequence>MPRRKQSNPQPVKIESEAGCERNGPEDLVLESDLMLGQELEFEDCDEKIMGFEKDSEDSIVSEELGLHVNGNDEFPPSYKRLKTEDETDSYMNAESIDGGTNTDDLFIPFSCQQCGSLLDSNPQQLDRVTGPNCPKCSLDILSEEISSEQMERLFCCQLCSFTSQYPNHLARHMKTHSGEKPYKCKDCHYASAQLENLKRHMRTHTGEKPFKCKACDYACSNMANLKRHQRIHSGDKPFKCDLCDYSCNQSMNLKRHMLRHTEEPAFKTPEYADVSELLKGSEESESLLDTGDAGEESDSLPELLLPFTCQQCGMVLDDCGQEEEGVVGPLCPRCTFDGLTHEEDRGRGDRGEISPGKGDKIYPCKLCPFTSQYPNHLVRHMKTHSGEKPYKCTHCHYASAHLDNLKRHVRIHTGEKPFKCDRCDYACGNMANLKRHERIHSGHKPFKCDLCDYSCNQSMNLKRHMLRHTGEKPFQCPECEYTTGHWDNYKRHQKTHGHTLDGWANPRRITRSNVESQT</sequence>
<reference evidence="19" key="2">
    <citation type="journal article" date="2007" name="PLoS Biol.">
        <title>Survey sequencing and comparative analysis of the elephant shark (Callorhinchus milii) genome.</title>
        <authorList>
            <person name="Venkatesh B."/>
            <person name="Kirkness E.F."/>
            <person name="Loh Y.H."/>
            <person name="Halpern A.L."/>
            <person name="Lee A.P."/>
            <person name="Johnson J."/>
            <person name="Dandona N."/>
            <person name="Viswanathan L.D."/>
            <person name="Tay A."/>
            <person name="Venter J.C."/>
            <person name="Strausberg R.L."/>
            <person name="Brenner S."/>
        </authorList>
    </citation>
    <scope>NUCLEOTIDE SEQUENCE [LARGE SCALE GENOMIC DNA]</scope>
</reference>
<keyword evidence="10" id="KW-0804">Transcription</keyword>
<evidence type="ECO:0000256" key="2">
    <source>
        <dbReference type="ARBA" id="ARBA00006991"/>
    </source>
</evidence>
<keyword evidence="7" id="KW-0862">Zinc</keyword>
<dbReference type="PROSITE" id="PS50157">
    <property type="entry name" value="ZINC_FINGER_C2H2_2"/>
    <property type="match status" value="9"/>
</dbReference>
<comment type="subcellular location">
    <subcellularLocation>
        <location evidence="1">Nucleus</location>
    </subcellularLocation>
</comment>
<dbReference type="InterPro" id="IPR036236">
    <property type="entry name" value="Znf_C2H2_sf"/>
</dbReference>
<keyword evidence="11" id="KW-0539">Nucleus</keyword>
<comment type="function">
    <text evidence="12">Transcriptional regulator that plays a role in retinal development and maintenance.</text>
</comment>
<evidence type="ECO:0000259" key="17">
    <source>
        <dbReference type="PROSITE" id="PS50157"/>
    </source>
</evidence>
<keyword evidence="9" id="KW-0238">DNA-binding</keyword>
<dbReference type="PROSITE" id="PS00028">
    <property type="entry name" value="ZINC_FINGER_C2H2_1"/>
    <property type="match status" value="4"/>
</dbReference>
<feature type="region of interest" description="Disordered" evidence="16">
    <location>
        <begin position="1"/>
        <end position="25"/>
    </location>
</feature>
<comment type="subunit">
    <text evidence="13">Binds DNA. Can associate with the proximal promoter regions of PAX6 and SP4, and their known targets including ARR3, RHO, OPN1MW2 and OPN1SW.</text>
</comment>
<evidence type="ECO:0000256" key="7">
    <source>
        <dbReference type="ARBA" id="ARBA00022833"/>
    </source>
</evidence>
<feature type="domain" description="C2H2-type" evidence="17">
    <location>
        <begin position="155"/>
        <end position="182"/>
    </location>
</feature>
<dbReference type="GO" id="GO:0008270">
    <property type="term" value="F:zinc ion binding"/>
    <property type="evidence" value="ECO:0007669"/>
    <property type="project" value="UniProtKB-KW"/>
</dbReference>
<evidence type="ECO:0000256" key="13">
    <source>
        <dbReference type="ARBA" id="ARBA00064373"/>
    </source>
</evidence>
<feature type="domain" description="C2H2-type" evidence="17">
    <location>
        <begin position="447"/>
        <end position="474"/>
    </location>
</feature>
<dbReference type="Proteomes" id="UP000314986">
    <property type="component" value="Unassembled WGS sequence"/>
</dbReference>
<dbReference type="AlphaFoldDB" id="A0A4W3K3N2"/>
<feature type="domain" description="C2H2-type" evidence="17">
    <location>
        <begin position="419"/>
        <end position="446"/>
    </location>
</feature>
<dbReference type="FunFam" id="3.30.160.60:FF:001967">
    <property type="entry name" value="Ras-responsive element-binding protein"/>
    <property type="match status" value="1"/>
</dbReference>
<evidence type="ECO:0000256" key="14">
    <source>
        <dbReference type="ARBA" id="ARBA00068683"/>
    </source>
</evidence>
<keyword evidence="5" id="KW-0677">Repeat</keyword>
<feature type="domain" description="C2H2-type" evidence="17">
    <location>
        <begin position="391"/>
        <end position="418"/>
    </location>
</feature>
<proteinExistence type="inferred from homology"/>
<feature type="domain" description="C2H2-type" evidence="17">
    <location>
        <begin position="183"/>
        <end position="210"/>
    </location>
</feature>
<evidence type="ECO:0000256" key="12">
    <source>
        <dbReference type="ARBA" id="ARBA00053347"/>
    </source>
</evidence>
<name>A0A4W3K3N2_CALMI</name>
<feature type="domain" description="C2H2-type" evidence="17">
    <location>
        <begin position="363"/>
        <end position="390"/>
    </location>
</feature>
<evidence type="ECO:0000256" key="8">
    <source>
        <dbReference type="ARBA" id="ARBA00023015"/>
    </source>
</evidence>
<dbReference type="GO" id="GO:0000978">
    <property type="term" value="F:RNA polymerase II cis-regulatory region sequence-specific DNA binding"/>
    <property type="evidence" value="ECO:0007669"/>
    <property type="project" value="TreeGrafter"/>
</dbReference>
<dbReference type="InterPro" id="IPR013087">
    <property type="entry name" value="Znf_C2H2_type"/>
</dbReference>
<keyword evidence="3" id="KW-0597">Phosphoprotein</keyword>
<dbReference type="InterPro" id="IPR056438">
    <property type="entry name" value="Znf-C2H2_CTCF"/>
</dbReference>
<keyword evidence="6 15" id="KW-0863">Zinc-finger</keyword>
<evidence type="ECO:0000256" key="9">
    <source>
        <dbReference type="ARBA" id="ARBA00023125"/>
    </source>
</evidence>
<dbReference type="PANTHER" id="PTHR24376:SF243">
    <property type="entry name" value="C2H2-TYPE DOMAIN-CONTAINING PROTEIN"/>
    <property type="match status" value="1"/>
</dbReference>
<dbReference type="FunFam" id="3.30.160.60:FF:000123">
    <property type="entry name" value="transcriptional repressor CTCF isoform X1"/>
    <property type="match status" value="2"/>
</dbReference>
<feature type="domain" description="C2H2-type" evidence="17">
    <location>
        <begin position="211"/>
        <end position="238"/>
    </location>
</feature>
<dbReference type="Pfam" id="PF13465">
    <property type="entry name" value="zf-H2C2_2"/>
    <property type="match status" value="1"/>
</dbReference>
<evidence type="ECO:0000313" key="18">
    <source>
        <dbReference type="Ensembl" id="ENSCMIP00000038595.1"/>
    </source>
</evidence>
<dbReference type="GeneTree" id="ENSGT00940000161979"/>
<reference evidence="18" key="4">
    <citation type="submission" date="2025-08" db="UniProtKB">
        <authorList>
            <consortium name="Ensembl"/>
        </authorList>
    </citation>
    <scope>IDENTIFICATION</scope>
</reference>
<evidence type="ECO:0000256" key="6">
    <source>
        <dbReference type="ARBA" id="ARBA00022771"/>
    </source>
</evidence>
<evidence type="ECO:0000256" key="10">
    <source>
        <dbReference type="ARBA" id="ARBA00023163"/>
    </source>
</evidence>
<comment type="similarity">
    <text evidence="2">Belongs to the krueppel C2H2-type zinc-finger protein family.</text>
</comment>
<dbReference type="Gene3D" id="3.30.160.60">
    <property type="entry name" value="Classic Zinc Finger"/>
    <property type="match status" value="9"/>
</dbReference>
<dbReference type="PANTHER" id="PTHR24376">
    <property type="entry name" value="ZINC FINGER PROTEIN"/>
    <property type="match status" value="1"/>
</dbReference>
<keyword evidence="19" id="KW-1185">Reference proteome</keyword>
<dbReference type="FunFam" id="3.30.160.60:FF:000395">
    <property type="entry name" value="zinc finger protein 513"/>
    <property type="match status" value="2"/>
</dbReference>
<evidence type="ECO:0000256" key="1">
    <source>
        <dbReference type="ARBA" id="ARBA00004123"/>
    </source>
</evidence>
<evidence type="ECO:0000256" key="16">
    <source>
        <dbReference type="SAM" id="MobiDB-lite"/>
    </source>
</evidence>
<evidence type="ECO:0000256" key="4">
    <source>
        <dbReference type="ARBA" id="ARBA00022723"/>
    </source>
</evidence>
<reference evidence="19" key="3">
    <citation type="journal article" date="2014" name="Nature">
        <title>Elephant shark genome provides unique insights into gnathostome evolution.</title>
        <authorList>
            <consortium name="International Elephant Shark Genome Sequencing Consortium"/>
            <person name="Venkatesh B."/>
            <person name="Lee A.P."/>
            <person name="Ravi V."/>
            <person name="Maurya A.K."/>
            <person name="Lian M.M."/>
            <person name="Swann J.B."/>
            <person name="Ohta Y."/>
            <person name="Flajnik M.F."/>
            <person name="Sutoh Y."/>
            <person name="Kasahara M."/>
            <person name="Hoon S."/>
            <person name="Gangu V."/>
            <person name="Roy S.W."/>
            <person name="Irimia M."/>
            <person name="Korzh V."/>
            <person name="Kondrychyn I."/>
            <person name="Lim Z.W."/>
            <person name="Tay B.H."/>
            <person name="Tohari S."/>
            <person name="Kong K.W."/>
            <person name="Ho S."/>
            <person name="Lorente-Galdos B."/>
            <person name="Quilez J."/>
            <person name="Marques-Bonet T."/>
            <person name="Raney B.J."/>
            <person name="Ingham P.W."/>
            <person name="Tay A."/>
            <person name="Hillier L.W."/>
            <person name="Minx P."/>
            <person name="Boehm T."/>
            <person name="Wilson R.K."/>
            <person name="Brenner S."/>
            <person name="Warren W.C."/>
        </authorList>
    </citation>
    <scope>NUCLEOTIDE SEQUENCE [LARGE SCALE GENOMIC DNA]</scope>
</reference>
<feature type="compositionally biased region" description="Basic and acidic residues" evidence="16">
    <location>
        <begin position="14"/>
        <end position="25"/>
    </location>
</feature>
<reference evidence="19" key="1">
    <citation type="journal article" date="2006" name="Science">
        <title>Ancient noncoding elements conserved in the human genome.</title>
        <authorList>
            <person name="Venkatesh B."/>
            <person name="Kirkness E.F."/>
            <person name="Loh Y.H."/>
            <person name="Halpern A.L."/>
            <person name="Lee A.P."/>
            <person name="Johnson J."/>
            <person name="Dandona N."/>
            <person name="Viswanathan L.D."/>
            <person name="Tay A."/>
            <person name="Venter J.C."/>
            <person name="Strausberg R.L."/>
            <person name="Brenner S."/>
        </authorList>
    </citation>
    <scope>NUCLEOTIDE SEQUENCE [LARGE SCALE GENOMIC DNA]</scope>
</reference>
<organism evidence="18 19">
    <name type="scientific">Callorhinchus milii</name>
    <name type="common">Ghost shark</name>
    <dbReference type="NCBI Taxonomy" id="7868"/>
    <lineage>
        <taxon>Eukaryota</taxon>
        <taxon>Metazoa</taxon>
        <taxon>Chordata</taxon>
        <taxon>Craniata</taxon>
        <taxon>Vertebrata</taxon>
        <taxon>Chondrichthyes</taxon>
        <taxon>Holocephali</taxon>
        <taxon>Chimaeriformes</taxon>
        <taxon>Callorhinchidae</taxon>
        <taxon>Callorhinchus</taxon>
    </lineage>
</organism>
<dbReference type="GO" id="GO:0001228">
    <property type="term" value="F:DNA-binding transcription activator activity, RNA polymerase II-specific"/>
    <property type="evidence" value="ECO:0007669"/>
    <property type="project" value="TreeGrafter"/>
</dbReference>
<evidence type="ECO:0000256" key="3">
    <source>
        <dbReference type="ARBA" id="ARBA00022553"/>
    </source>
</evidence>
<reference evidence="18" key="5">
    <citation type="submission" date="2025-09" db="UniProtKB">
        <authorList>
            <consortium name="Ensembl"/>
        </authorList>
    </citation>
    <scope>IDENTIFICATION</scope>
</reference>
<dbReference type="Ensembl" id="ENSCMIT00000039145.1">
    <property type="protein sequence ID" value="ENSCMIP00000038595.1"/>
    <property type="gene ID" value="ENSCMIG00000016194.1"/>
</dbReference>
<protein>
    <recommendedName>
        <fullName evidence="14">Zinc finger protein 513</fullName>
    </recommendedName>
</protein>
<dbReference type="OMA" id="YATAHWD"/>
<evidence type="ECO:0000313" key="19">
    <source>
        <dbReference type="Proteomes" id="UP000314986"/>
    </source>
</evidence>
<keyword evidence="8" id="KW-0805">Transcription regulation</keyword>
<dbReference type="SMART" id="SM00355">
    <property type="entry name" value="ZnF_C2H2"/>
    <property type="match status" value="9"/>
</dbReference>
<feature type="domain" description="C2H2-type" evidence="17">
    <location>
        <begin position="475"/>
        <end position="497"/>
    </location>
</feature>
<dbReference type="GO" id="GO:0005634">
    <property type="term" value="C:nucleus"/>
    <property type="evidence" value="ECO:0007669"/>
    <property type="project" value="UniProtKB-SubCell"/>
</dbReference>
<feature type="domain" description="C2H2-type" evidence="17">
    <location>
        <begin position="239"/>
        <end position="266"/>
    </location>
</feature>
<dbReference type="Pfam" id="PF00096">
    <property type="entry name" value="zf-C2H2"/>
    <property type="match status" value="1"/>
</dbReference>
<evidence type="ECO:0000256" key="5">
    <source>
        <dbReference type="ARBA" id="ARBA00022737"/>
    </source>
</evidence>
<dbReference type="Pfam" id="PF23611">
    <property type="entry name" value="zf-C2H2_16"/>
    <property type="match status" value="2"/>
</dbReference>
<evidence type="ECO:0000256" key="15">
    <source>
        <dbReference type="PROSITE-ProRule" id="PRU00042"/>
    </source>
</evidence>
<evidence type="ECO:0000256" key="11">
    <source>
        <dbReference type="ARBA" id="ARBA00023242"/>
    </source>
</evidence>
<dbReference type="SUPFAM" id="SSF57667">
    <property type="entry name" value="beta-beta-alpha zinc fingers"/>
    <property type="match status" value="6"/>
</dbReference>
<dbReference type="FunFam" id="3.30.160.60:FF:000049">
    <property type="entry name" value="transcriptional repressor CTCF isoform X1"/>
    <property type="match status" value="2"/>
</dbReference>